<reference evidence="1 2" key="1">
    <citation type="submission" date="2017-09" db="EMBL/GenBank/DDBJ databases">
        <title>Large-scale bioinformatics analysis of Bacillus genomes uncovers conserved roles of natural products in bacterial physiology.</title>
        <authorList>
            <consortium name="Agbiome Team Llc"/>
            <person name="Bleich R.M."/>
            <person name="Grubbs K.J."/>
            <person name="Santa Maria K.C."/>
            <person name="Allen S.E."/>
            <person name="Farag S."/>
            <person name="Shank E.A."/>
            <person name="Bowers A."/>
        </authorList>
    </citation>
    <scope>NUCLEOTIDE SEQUENCE [LARGE SCALE GENOMIC DNA]</scope>
    <source>
        <strain evidence="1 2">AFS009893</strain>
    </source>
</reference>
<dbReference type="EMBL" id="NUDP01000117">
    <property type="protein sequence ID" value="PEM65300.1"/>
    <property type="molecule type" value="Genomic_DNA"/>
</dbReference>
<name>A0A2A8BYU5_9BACI</name>
<sequence>MNLIELENRIAVLEREAKTYTKEERNNKVEALTEEYYAANGRHMSSLHLQRLADVLLVEELKDSNPDKVTATERPIMSNRQMMTRKTREFALTGDKLDFVHAKEHLGIDSLFKKRTQNMDDQN</sequence>
<evidence type="ECO:0000313" key="2">
    <source>
        <dbReference type="Proteomes" id="UP000219775"/>
    </source>
</evidence>
<evidence type="ECO:0000313" key="1">
    <source>
        <dbReference type="EMBL" id="PEM65300.1"/>
    </source>
</evidence>
<dbReference type="AlphaFoldDB" id="A0A2A8BYU5"/>
<accession>A0A2A8BYU5</accession>
<proteinExistence type="predicted"/>
<dbReference type="Proteomes" id="UP000219775">
    <property type="component" value="Unassembled WGS sequence"/>
</dbReference>
<gene>
    <name evidence="1" type="ORF">CN613_25485</name>
</gene>
<comment type="caution">
    <text evidence="1">The sequence shown here is derived from an EMBL/GenBank/DDBJ whole genome shotgun (WGS) entry which is preliminary data.</text>
</comment>
<organism evidence="1 2">
    <name type="scientific">Bacillus pseudomycoides</name>
    <dbReference type="NCBI Taxonomy" id="64104"/>
    <lineage>
        <taxon>Bacteria</taxon>
        <taxon>Bacillati</taxon>
        <taxon>Bacillota</taxon>
        <taxon>Bacilli</taxon>
        <taxon>Bacillales</taxon>
        <taxon>Bacillaceae</taxon>
        <taxon>Bacillus</taxon>
        <taxon>Bacillus cereus group</taxon>
    </lineage>
</organism>
<protein>
    <submittedName>
        <fullName evidence="1">Uncharacterized protein</fullName>
    </submittedName>
</protein>